<evidence type="ECO:0000256" key="1">
    <source>
        <dbReference type="ARBA" id="ARBA00006914"/>
    </source>
</evidence>
<dbReference type="Proteomes" id="UP001310022">
    <property type="component" value="Unassembled WGS sequence"/>
</dbReference>
<evidence type="ECO:0000256" key="3">
    <source>
        <dbReference type="ARBA" id="ARBA00022840"/>
    </source>
</evidence>
<gene>
    <name evidence="5" type="ORF">PEDI_16150</name>
</gene>
<organism evidence="5 6">
    <name type="scientific">Persicobacter diffluens</name>
    <dbReference type="NCBI Taxonomy" id="981"/>
    <lineage>
        <taxon>Bacteria</taxon>
        <taxon>Pseudomonadati</taxon>
        <taxon>Bacteroidota</taxon>
        <taxon>Cytophagia</taxon>
        <taxon>Cytophagales</taxon>
        <taxon>Persicobacteraceae</taxon>
        <taxon>Persicobacter</taxon>
    </lineage>
</organism>
<dbReference type="CDD" id="cd19481">
    <property type="entry name" value="RecA-like_protease"/>
    <property type="match status" value="1"/>
</dbReference>
<dbReference type="SUPFAM" id="SSF52540">
    <property type="entry name" value="P-loop containing nucleoside triphosphate hydrolases"/>
    <property type="match status" value="1"/>
</dbReference>
<reference evidence="5 6" key="1">
    <citation type="submission" date="2021-12" db="EMBL/GenBank/DDBJ databases">
        <title>Genome sequencing of bacteria with rrn-lacking chromosome and rrn-plasmid.</title>
        <authorList>
            <person name="Anda M."/>
            <person name="Iwasaki W."/>
        </authorList>
    </citation>
    <scope>NUCLEOTIDE SEQUENCE [LARGE SCALE GENOMIC DNA]</scope>
    <source>
        <strain evidence="5 6">NBRC 15940</strain>
    </source>
</reference>
<dbReference type="InterPro" id="IPR003959">
    <property type="entry name" value="ATPase_AAA_core"/>
</dbReference>
<name>A0AAN5ALN6_9BACT</name>
<dbReference type="Gene3D" id="3.40.50.300">
    <property type="entry name" value="P-loop containing nucleotide triphosphate hydrolases"/>
    <property type="match status" value="1"/>
</dbReference>
<dbReference type="InterPro" id="IPR027417">
    <property type="entry name" value="P-loop_NTPase"/>
</dbReference>
<protein>
    <recommendedName>
        <fullName evidence="4">AAA+ ATPase domain-containing protein</fullName>
    </recommendedName>
</protein>
<dbReference type="Pfam" id="PF00004">
    <property type="entry name" value="AAA"/>
    <property type="match status" value="1"/>
</dbReference>
<dbReference type="AlphaFoldDB" id="A0AAN5ALN6"/>
<keyword evidence="6" id="KW-1185">Reference proteome</keyword>
<dbReference type="EMBL" id="BQKE01000001">
    <property type="protein sequence ID" value="GJM61063.1"/>
    <property type="molecule type" value="Genomic_DNA"/>
</dbReference>
<sequence length="449" mass="51952">MEINNQNLGVISSDILSLIKIIEENFPDNQSLEGEFRQFKGIDPERIIQLYIQSAFKDQIEPELNPVEYFILLCAVAPHLYPPTFQRFVFLLQQNPITFAAVGGQFQKEQPLFYPTIETILFLLLGHKLKDRISFLTLFDPTNALFTQNLVQLTSVSPQFSANTRQIYPTAEILALVRSQTYLPEYSTDFPASRISTELDWEDLVLPHDTLESLEELKMWMFHGKELHQHPELRKKIKPGYRVLFYGPSGTGKTLTASLIGKTFQLPVYRIDLSMVVSKWVGETEKNLKQLFDTAENKNWILFFDEADSIFGKRTQTNSSNDKYANQEVSYLLQRIEDFPGLIILASNLKSNIDNAFNRRFQSNIIFPMPDEDMRYALWEKAFPKDFPLSEEVDLWEISRNYELAGGSITNIIRYCVLKAMQGSEKMIQSQDLRYAIVREFKKSGKMVK</sequence>
<comment type="similarity">
    <text evidence="1">Belongs to the AAA ATPase family.</text>
</comment>
<dbReference type="SMART" id="SM00382">
    <property type="entry name" value="AAA"/>
    <property type="match status" value="1"/>
</dbReference>
<dbReference type="InterPro" id="IPR003593">
    <property type="entry name" value="AAA+_ATPase"/>
</dbReference>
<dbReference type="GO" id="GO:0005524">
    <property type="term" value="F:ATP binding"/>
    <property type="evidence" value="ECO:0007669"/>
    <property type="project" value="UniProtKB-KW"/>
</dbReference>
<evidence type="ECO:0000259" key="4">
    <source>
        <dbReference type="SMART" id="SM00382"/>
    </source>
</evidence>
<evidence type="ECO:0000313" key="5">
    <source>
        <dbReference type="EMBL" id="GJM61063.1"/>
    </source>
</evidence>
<dbReference type="InterPro" id="IPR050221">
    <property type="entry name" value="26S_Proteasome_ATPase"/>
</dbReference>
<comment type="caution">
    <text evidence="5">The sequence shown here is derived from an EMBL/GenBank/DDBJ whole genome shotgun (WGS) entry which is preliminary data.</text>
</comment>
<dbReference type="PANTHER" id="PTHR23073">
    <property type="entry name" value="26S PROTEASOME REGULATORY SUBUNIT"/>
    <property type="match status" value="1"/>
</dbReference>
<proteinExistence type="inferred from homology"/>
<keyword evidence="3" id="KW-0067">ATP-binding</keyword>
<evidence type="ECO:0000256" key="2">
    <source>
        <dbReference type="ARBA" id="ARBA00022741"/>
    </source>
</evidence>
<dbReference type="GO" id="GO:0016887">
    <property type="term" value="F:ATP hydrolysis activity"/>
    <property type="evidence" value="ECO:0007669"/>
    <property type="project" value="InterPro"/>
</dbReference>
<accession>A0AAN5ALN6</accession>
<dbReference type="RefSeq" id="WP_338236688.1">
    <property type="nucleotide sequence ID" value="NZ_BQKE01000001.1"/>
</dbReference>
<keyword evidence="2" id="KW-0547">Nucleotide-binding</keyword>
<feature type="domain" description="AAA+ ATPase" evidence="4">
    <location>
        <begin position="239"/>
        <end position="371"/>
    </location>
</feature>
<evidence type="ECO:0000313" key="6">
    <source>
        <dbReference type="Proteomes" id="UP001310022"/>
    </source>
</evidence>